<reference evidence="2 3" key="1">
    <citation type="journal article" date="2018" name="Nat. Ecol. Evol.">
        <title>Pezizomycetes genomes reveal the molecular basis of ectomycorrhizal truffle lifestyle.</title>
        <authorList>
            <person name="Murat C."/>
            <person name="Payen T."/>
            <person name="Noel B."/>
            <person name="Kuo A."/>
            <person name="Morin E."/>
            <person name="Chen J."/>
            <person name="Kohler A."/>
            <person name="Krizsan K."/>
            <person name="Balestrini R."/>
            <person name="Da Silva C."/>
            <person name="Montanini B."/>
            <person name="Hainaut M."/>
            <person name="Levati E."/>
            <person name="Barry K.W."/>
            <person name="Belfiori B."/>
            <person name="Cichocki N."/>
            <person name="Clum A."/>
            <person name="Dockter R.B."/>
            <person name="Fauchery L."/>
            <person name="Guy J."/>
            <person name="Iotti M."/>
            <person name="Le Tacon F."/>
            <person name="Lindquist E.A."/>
            <person name="Lipzen A."/>
            <person name="Malagnac F."/>
            <person name="Mello A."/>
            <person name="Molinier V."/>
            <person name="Miyauchi S."/>
            <person name="Poulain J."/>
            <person name="Riccioni C."/>
            <person name="Rubini A."/>
            <person name="Sitrit Y."/>
            <person name="Splivallo R."/>
            <person name="Traeger S."/>
            <person name="Wang M."/>
            <person name="Zifcakova L."/>
            <person name="Wipf D."/>
            <person name="Zambonelli A."/>
            <person name="Paolocci F."/>
            <person name="Nowrousian M."/>
            <person name="Ottonello S."/>
            <person name="Baldrian P."/>
            <person name="Spatafora J.W."/>
            <person name="Henrissat B."/>
            <person name="Nagy L.G."/>
            <person name="Aury J.M."/>
            <person name="Wincker P."/>
            <person name="Grigoriev I.V."/>
            <person name="Bonfante P."/>
            <person name="Martin F.M."/>
        </authorList>
    </citation>
    <scope>NUCLEOTIDE SEQUENCE [LARGE SCALE GENOMIC DNA]</scope>
    <source>
        <strain evidence="2 3">120613-1</strain>
    </source>
</reference>
<accession>A0A3N4K381</accession>
<dbReference type="Proteomes" id="UP000276215">
    <property type="component" value="Unassembled WGS sequence"/>
</dbReference>
<dbReference type="GO" id="GO:0003676">
    <property type="term" value="F:nucleic acid binding"/>
    <property type="evidence" value="ECO:0007669"/>
    <property type="project" value="InterPro"/>
</dbReference>
<keyword evidence="3" id="KW-1185">Reference proteome</keyword>
<sequence>PTLLVLNLFSVQKTEEVWNTFFANNITISLIPGSCMSLVQPLYISIHHSFKDILKVVTYKAISDFKKKKKNLIHKQEVYYKPDMVCNGFT</sequence>
<dbReference type="AlphaFoldDB" id="A0A3N4K381"/>
<dbReference type="EMBL" id="ML120361">
    <property type="protein sequence ID" value="RPB03819.1"/>
    <property type="molecule type" value="Genomic_DNA"/>
</dbReference>
<dbReference type="OrthoDB" id="5427804at2759"/>
<evidence type="ECO:0000259" key="1">
    <source>
        <dbReference type="Pfam" id="PF03184"/>
    </source>
</evidence>
<feature type="domain" description="DDE-1" evidence="1">
    <location>
        <begin position="3"/>
        <end position="71"/>
    </location>
</feature>
<name>A0A3N4K381_9PEZI</name>
<feature type="non-terminal residue" evidence="2">
    <location>
        <position position="1"/>
    </location>
</feature>
<protein>
    <recommendedName>
        <fullName evidence="1">DDE-1 domain-containing protein</fullName>
    </recommendedName>
</protein>
<dbReference type="InterPro" id="IPR004875">
    <property type="entry name" value="DDE_SF_endonuclease_dom"/>
</dbReference>
<organism evidence="2 3">
    <name type="scientific">Choiromyces venosus 120613-1</name>
    <dbReference type="NCBI Taxonomy" id="1336337"/>
    <lineage>
        <taxon>Eukaryota</taxon>
        <taxon>Fungi</taxon>
        <taxon>Dikarya</taxon>
        <taxon>Ascomycota</taxon>
        <taxon>Pezizomycotina</taxon>
        <taxon>Pezizomycetes</taxon>
        <taxon>Pezizales</taxon>
        <taxon>Tuberaceae</taxon>
        <taxon>Choiromyces</taxon>
    </lineage>
</organism>
<evidence type="ECO:0000313" key="2">
    <source>
        <dbReference type="EMBL" id="RPB03819.1"/>
    </source>
</evidence>
<proteinExistence type="predicted"/>
<gene>
    <name evidence="2" type="ORF">L873DRAFT_1668561</name>
</gene>
<evidence type="ECO:0000313" key="3">
    <source>
        <dbReference type="Proteomes" id="UP000276215"/>
    </source>
</evidence>
<dbReference type="Pfam" id="PF03184">
    <property type="entry name" value="DDE_1"/>
    <property type="match status" value="1"/>
</dbReference>